<dbReference type="RefSeq" id="WP_035136099.1">
    <property type="nucleotide sequence ID" value="NZ_JRLV01000026.1"/>
</dbReference>
<accession>A0A0A2LRI9</accession>
<comment type="caution">
    <text evidence="1">The sequence shown here is derived from an EMBL/GenBank/DDBJ whole genome shotgun (WGS) entry which is preliminary data.</text>
</comment>
<reference evidence="1 2" key="1">
    <citation type="submission" date="2013-09" db="EMBL/GenBank/DDBJ databases">
        <authorList>
            <person name="Zeng Z."/>
            <person name="Chen C."/>
        </authorList>
    </citation>
    <scope>NUCLEOTIDE SEQUENCE [LARGE SCALE GENOMIC DNA]</scope>
    <source>
        <strain evidence="1 2">F44-8</strain>
    </source>
</reference>
<dbReference type="AlphaFoldDB" id="A0A0A2LRI9"/>
<evidence type="ECO:0000313" key="2">
    <source>
        <dbReference type="Proteomes" id="UP000030129"/>
    </source>
</evidence>
<dbReference type="Proteomes" id="UP000030129">
    <property type="component" value="Unassembled WGS sequence"/>
</dbReference>
<sequence length="137" mass="16253">MKYKFWSLFCILIMSCKSQNISEQELANNQEETFIHFFKIQSYCSCLKNSYSNKNIFSLIEQEDLLGSYDALADPEILKKIDSLGKIFSLKVKPEEYPDFKGKKRITQYCLSFYTSQELDKIAKEEFRLHVKKQKFK</sequence>
<protein>
    <recommendedName>
        <fullName evidence="3">Lipoprotein</fullName>
    </recommendedName>
</protein>
<dbReference type="STRING" id="1406840.Q763_16645"/>
<dbReference type="PROSITE" id="PS51257">
    <property type="entry name" value="PROKAR_LIPOPROTEIN"/>
    <property type="match status" value="1"/>
</dbReference>
<name>A0A0A2LRI9_9FLAO</name>
<organism evidence="1 2">
    <name type="scientific">Flavobacterium beibuense F44-8</name>
    <dbReference type="NCBI Taxonomy" id="1406840"/>
    <lineage>
        <taxon>Bacteria</taxon>
        <taxon>Pseudomonadati</taxon>
        <taxon>Bacteroidota</taxon>
        <taxon>Flavobacteriia</taxon>
        <taxon>Flavobacteriales</taxon>
        <taxon>Flavobacteriaceae</taxon>
        <taxon>Flavobacterium</taxon>
    </lineage>
</organism>
<evidence type="ECO:0008006" key="3">
    <source>
        <dbReference type="Google" id="ProtNLM"/>
    </source>
</evidence>
<keyword evidence="2" id="KW-1185">Reference proteome</keyword>
<proteinExistence type="predicted"/>
<gene>
    <name evidence="1" type="ORF">Q763_16645</name>
</gene>
<evidence type="ECO:0000313" key="1">
    <source>
        <dbReference type="EMBL" id="KGO78815.1"/>
    </source>
</evidence>
<dbReference type="EMBL" id="JRLV01000026">
    <property type="protein sequence ID" value="KGO78815.1"/>
    <property type="molecule type" value="Genomic_DNA"/>
</dbReference>